<name>A0A9P4QMA8_9PLEO</name>
<evidence type="ECO:0000256" key="1">
    <source>
        <dbReference type="SAM" id="MobiDB-lite"/>
    </source>
</evidence>
<feature type="region of interest" description="Disordered" evidence="1">
    <location>
        <begin position="800"/>
        <end position="923"/>
    </location>
</feature>
<gene>
    <name evidence="2" type="ORF">EJ04DRAFT_517248</name>
</gene>
<keyword evidence="3" id="KW-1185">Reference proteome</keyword>
<dbReference type="Proteomes" id="UP000799444">
    <property type="component" value="Unassembled WGS sequence"/>
</dbReference>
<protein>
    <recommendedName>
        <fullName evidence="4">Pentatricopeptide repeat domain-containing protein</fullName>
    </recommendedName>
</protein>
<feature type="compositionally biased region" description="Basic residues" evidence="1">
    <location>
        <begin position="800"/>
        <end position="811"/>
    </location>
</feature>
<dbReference type="EMBL" id="ML996332">
    <property type="protein sequence ID" value="KAF2727436.1"/>
    <property type="molecule type" value="Genomic_DNA"/>
</dbReference>
<organism evidence="2 3">
    <name type="scientific">Polyplosphaeria fusca</name>
    <dbReference type="NCBI Taxonomy" id="682080"/>
    <lineage>
        <taxon>Eukaryota</taxon>
        <taxon>Fungi</taxon>
        <taxon>Dikarya</taxon>
        <taxon>Ascomycota</taxon>
        <taxon>Pezizomycotina</taxon>
        <taxon>Dothideomycetes</taxon>
        <taxon>Pleosporomycetidae</taxon>
        <taxon>Pleosporales</taxon>
        <taxon>Tetraplosphaeriaceae</taxon>
        <taxon>Polyplosphaeria</taxon>
    </lineage>
</organism>
<evidence type="ECO:0000313" key="3">
    <source>
        <dbReference type="Proteomes" id="UP000799444"/>
    </source>
</evidence>
<reference evidence="2" key="1">
    <citation type="journal article" date="2020" name="Stud. Mycol.">
        <title>101 Dothideomycetes genomes: a test case for predicting lifestyles and emergence of pathogens.</title>
        <authorList>
            <person name="Haridas S."/>
            <person name="Albert R."/>
            <person name="Binder M."/>
            <person name="Bloem J."/>
            <person name="Labutti K."/>
            <person name="Salamov A."/>
            <person name="Andreopoulos B."/>
            <person name="Baker S."/>
            <person name="Barry K."/>
            <person name="Bills G."/>
            <person name="Bluhm B."/>
            <person name="Cannon C."/>
            <person name="Castanera R."/>
            <person name="Culley D."/>
            <person name="Daum C."/>
            <person name="Ezra D."/>
            <person name="Gonzalez J."/>
            <person name="Henrissat B."/>
            <person name="Kuo A."/>
            <person name="Liang C."/>
            <person name="Lipzen A."/>
            <person name="Lutzoni F."/>
            <person name="Magnuson J."/>
            <person name="Mondo S."/>
            <person name="Nolan M."/>
            <person name="Ohm R."/>
            <person name="Pangilinan J."/>
            <person name="Park H.-J."/>
            <person name="Ramirez L."/>
            <person name="Alfaro M."/>
            <person name="Sun H."/>
            <person name="Tritt A."/>
            <person name="Yoshinaga Y."/>
            <person name="Zwiers L.-H."/>
            <person name="Turgeon B."/>
            <person name="Goodwin S."/>
            <person name="Spatafora J."/>
            <person name="Crous P."/>
            <person name="Grigoriev I."/>
        </authorList>
    </citation>
    <scope>NUCLEOTIDE SEQUENCE</scope>
    <source>
        <strain evidence="2">CBS 125425</strain>
    </source>
</reference>
<sequence>MRKALARLLSSPAALRVLRNINPPPTCHSRFRCLSTAPPPPVSNSGGSPRWIRRIRSNRTSSDALYAQALAQIPSNIDQESNVNDADLHDARVLQIDLVPDDEVDKSRLWALLLEYRERVYGEQGVADIWHGMARREYEMPWDENDNVKYGWKSFIRCRRLAEPLLDRIVHISECDETAHKQFYELWMLHWLPRDPDLALEFHHAFIAKLPQKPLPLSNIVKELRLPEIHNHEILMDIYQSSNENDLYDHVVPVLLESGLLALALEWHAICLRRQDLPSPSTRSLRGVQSLFARSNTGSLNCPPSGLETIQGSAQPMPLITSNEGLSGAHTYNQALLRRLRRRDIEPVRFDDDFCARLFATRSFPPSSIIKGLAMVGIGEIGPRALRVLASRIEPLTELTNTFRELREAGIAIQGTVFSLALERFAVEHNWPVVRSMLDTDQHPDVFEDFSMQQKLLHFYLEQCEWAQVHRTLAILSLFHNDSDVESWNILLRTRIQQREVTHVSSIVQEMRKSEIMLSQESVVAIKSLLRRRQRGHIPVTQRTRFDDLRFVTKMFMGILQGGIGYVDPTCWREILRRYGMLGRLRELRRLVLWLLSWYAPRHEARFANLPRPLWLDSATHKVRRRFPLEHVYFNLPQRMAPTHPRHPVRSLYPQKFLDGLIVWGFRAAWLPHAPHEQSLFSDIASKTRYRNRFREMGILSRANWSIGLRLVVQLRDAGVTVHKDAVIKTVLSEFLLLFGRSSSRKIENRMVSKTNAISYFEYACMVNKIWGEELFPEIHPTLERPVHDMLRHFQHQRRFQFQKSSQRHVSRSRDSPKSMEHRHHDPFSFLDDRSDVKPACVPAKTPTPAAPTSQEERPHPQTGLSRAAEHEEQEQETPQHLEPQHETQDHMHIYTALKSVEIGRNHRHARSSAPGARSGTEK</sequence>
<evidence type="ECO:0008006" key="4">
    <source>
        <dbReference type="Google" id="ProtNLM"/>
    </source>
</evidence>
<dbReference type="OrthoDB" id="5366531at2759"/>
<feature type="compositionally biased region" description="Basic and acidic residues" evidence="1">
    <location>
        <begin position="812"/>
        <end position="837"/>
    </location>
</feature>
<evidence type="ECO:0000313" key="2">
    <source>
        <dbReference type="EMBL" id="KAF2727436.1"/>
    </source>
</evidence>
<feature type="compositionally biased region" description="Basic and acidic residues" evidence="1">
    <location>
        <begin position="878"/>
        <end position="893"/>
    </location>
</feature>
<proteinExistence type="predicted"/>
<feature type="compositionally biased region" description="Low complexity" evidence="1">
    <location>
        <begin position="839"/>
        <end position="853"/>
    </location>
</feature>
<accession>A0A9P4QMA8</accession>
<comment type="caution">
    <text evidence="2">The sequence shown here is derived from an EMBL/GenBank/DDBJ whole genome shotgun (WGS) entry which is preliminary data.</text>
</comment>
<dbReference type="AlphaFoldDB" id="A0A9P4QMA8"/>